<dbReference type="InterPro" id="IPR012337">
    <property type="entry name" value="RNaseH-like_sf"/>
</dbReference>
<organism evidence="2 3">
    <name type="scientific">Wolfiporia cocos (strain MD-104)</name>
    <name type="common">Brown rot fungus</name>
    <dbReference type="NCBI Taxonomy" id="742152"/>
    <lineage>
        <taxon>Eukaryota</taxon>
        <taxon>Fungi</taxon>
        <taxon>Dikarya</taxon>
        <taxon>Basidiomycota</taxon>
        <taxon>Agaricomycotina</taxon>
        <taxon>Agaricomycetes</taxon>
        <taxon>Polyporales</taxon>
        <taxon>Phaeolaceae</taxon>
        <taxon>Wolfiporia</taxon>
    </lineage>
</organism>
<feature type="compositionally biased region" description="Basic and acidic residues" evidence="1">
    <location>
        <begin position="190"/>
        <end position="204"/>
    </location>
</feature>
<evidence type="ECO:0000313" key="3">
    <source>
        <dbReference type="Proteomes" id="UP000218811"/>
    </source>
</evidence>
<proteinExistence type="predicted"/>
<sequence>MGITRRLYLHVFQLDVPLPDLIHEVYDYAERKNRYSPDCWPIEDLRRRRDNPSEVDCNVDPISAWTIISQDSSLVKLAILVLSFVPNSASTERLFSSMGHTKTKMCSRLGIQKNRDIAFLKMELRRRHAEEGTARKRLKQRFGNTETSVDCDKSGSRLSDEQLLQEAEGCSLSSSNDDSDEEGADNEAETDNKAETGEASEHPKCSQFLKSVQALEAAANVDSDDEDVGGVVEQAASDGSMRRASAIIIRCFFGQKYLFTIHELFNWSIEAGWDEFWTQGVRNYREEVVFYELMSRVHEDSPQSSSTAITKYSDAAPIVVDSD</sequence>
<dbReference type="EMBL" id="KB467832">
    <property type="protein sequence ID" value="PCH34656.1"/>
    <property type="molecule type" value="Genomic_DNA"/>
</dbReference>
<evidence type="ECO:0008006" key="4">
    <source>
        <dbReference type="Google" id="ProtNLM"/>
    </source>
</evidence>
<evidence type="ECO:0000256" key="1">
    <source>
        <dbReference type="SAM" id="MobiDB-lite"/>
    </source>
</evidence>
<dbReference type="OMA" id="QWITRIE"/>
<feature type="region of interest" description="Disordered" evidence="1">
    <location>
        <begin position="130"/>
        <end position="204"/>
    </location>
</feature>
<name>A0A2H3IXH2_WOLCO</name>
<feature type="compositionally biased region" description="Basic and acidic residues" evidence="1">
    <location>
        <begin position="150"/>
        <end position="160"/>
    </location>
</feature>
<dbReference type="AlphaFoldDB" id="A0A2H3IXH2"/>
<gene>
    <name evidence="2" type="ORF">WOLCODRAFT_155307</name>
</gene>
<reference evidence="2 3" key="1">
    <citation type="journal article" date="2012" name="Science">
        <title>The Paleozoic origin of enzymatic lignin decomposition reconstructed from 31 fungal genomes.</title>
        <authorList>
            <person name="Floudas D."/>
            <person name="Binder M."/>
            <person name="Riley R."/>
            <person name="Barry K."/>
            <person name="Blanchette R.A."/>
            <person name="Henrissat B."/>
            <person name="Martinez A.T."/>
            <person name="Otillar R."/>
            <person name="Spatafora J.W."/>
            <person name="Yadav J.S."/>
            <person name="Aerts A."/>
            <person name="Benoit I."/>
            <person name="Boyd A."/>
            <person name="Carlson A."/>
            <person name="Copeland A."/>
            <person name="Coutinho P.M."/>
            <person name="de Vries R.P."/>
            <person name="Ferreira P."/>
            <person name="Findley K."/>
            <person name="Foster B."/>
            <person name="Gaskell J."/>
            <person name="Glotzer D."/>
            <person name="Gorecki P."/>
            <person name="Heitman J."/>
            <person name="Hesse C."/>
            <person name="Hori C."/>
            <person name="Igarashi K."/>
            <person name="Jurgens J.A."/>
            <person name="Kallen N."/>
            <person name="Kersten P."/>
            <person name="Kohler A."/>
            <person name="Kuees U."/>
            <person name="Kumar T.K.A."/>
            <person name="Kuo A."/>
            <person name="LaButti K."/>
            <person name="Larrondo L.F."/>
            <person name="Lindquist E."/>
            <person name="Ling A."/>
            <person name="Lombard V."/>
            <person name="Lucas S."/>
            <person name="Lundell T."/>
            <person name="Martin R."/>
            <person name="McLaughlin D.J."/>
            <person name="Morgenstern I."/>
            <person name="Morin E."/>
            <person name="Murat C."/>
            <person name="Nagy L.G."/>
            <person name="Nolan M."/>
            <person name="Ohm R.A."/>
            <person name="Patyshakuliyeva A."/>
            <person name="Rokas A."/>
            <person name="Ruiz-Duenas F.J."/>
            <person name="Sabat G."/>
            <person name="Salamov A."/>
            <person name="Samejima M."/>
            <person name="Schmutz J."/>
            <person name="Slot J.C."/>
            <person name="St John F."/>
            <person name="Stenlid J."/>
            <person name="Sun H."/>
            <person name="Sun S."/>
            <person name="Syed K."/>
            <person name="Tsang A."/>
            <person name="Wiebenga A."/>
            <person name="Young D."/>
            <person name="Pisabarro A."/>
            <person name="Eastwood D.C."/>
            <person name="Martin F."/>
            <person name="Cullen D."/>
            <person name="Grigoriev I.V."/>
            <person name="Hibbett D.S."/>
        </authorList>
    </citation>
    <scope>NUCLEOTIDE SEQUENCE [LARGE SCALE GENOMIC DNA]</scope>
    <source>
        <strain evidence="2 3">MD-104</strain>
    </source>
</reference>
<dbReference type="OrthoDB" id="2800501at2759"/>
<protein>
    <recommendedName>
        <fullName evidence="4">HAT C-terminal dimerisation domain-containing protein</fullName>
    </recommendedName>
</protein>
<accession>A0A2H3IXH2</accession>
<dbReference type="STRING" id="742152.A0A2H3IXH2"/>
<dbReference type="Proteomes" id="UP000218811">
    <property type="component" value="Unassembled WGS sequence"/>
</dbReference>
<keyword evidence="3" id="KW-1185">Reference proteome</keyword>
<dbReference type="SUPFAM" id="SSF53098">
    <property type="entry name" value="Ribonuclease H-like"/>
    <property type="match status" value="1"/>
</dbReference>
<feature type="compositionally biased region" description="Acidic residues" evidence="1">
    <location>
        <begin position="177"/>
        <end position="189"/>
    </location>
</feature>
<evidence type="ECO:0000313" key="2">
    <source>
        <dbReference type="EMBL" id="PCH34656.1"/>
    </source>
</evidence>